<protein>
    <submittedName>
        <fullName evidence="7">Uncharacterized protein</fullName>
    </submittedName>
</protein>
<dbReference type="InterPro" id="IPR001791">
    <property type="entry name" value="Laminin_G"/>
</dbReference>
<comment type="caution">
    <text evidence="2">Lacks conserved residue(s) required for the propagation of feature annotation.</text>
</comment>
<evidence type="ECO:0000259" key="5">
    <source>
        <dbReference type="PROSITE" id="PS50025"/>
    </source>
</evidence>
<feature type="disulfide bond" evidence="2">
    <location>
        <begin position="224"/>
        <end position="241"/>
    </location>
</feature>
<evidence type="ECO:0000259" key="6">
    <source>
        <dbReference type="PROSITE" id="PS50026"/>
    </source>
</evidence>
<dbReference type="PANTHER" id="PTHR15036">
    <property type="entry name" value="PIKACHURIN-LIKE PROTEIN"/>
    <property type="match status" value="1"/>
</dbReference>
<feature type="domain" description="Laminin G" evidence="5">
    <location>
        <begin position="927"/>
        <end position="1128"/>
    </location>
</feature>
<evidence type="ECO:0000313" key="8">
    <source>
        <dbReference type="Proteomes" id="UP000614601"/>
    </source>
</evidence>
<feature type="domain" description="Laminin G" evidence="5">
    <location>
        <begin position="450"/>
        <end position="611"/>
    </location>
</feature>
<keyword evidence="4" id="KW-0812">Transmembrane</keyword>
<name>A0A811JQ15_9BILA</name>
<dbReference type="InterPro" id="IPR000742">
    <property type="entry name" value="EGF"/>
</dbReference>
<dbReference type="Proteomes" id="UP000614601">
    <property type="component" value="Unassembled WGS sequence"/>
</dbReference>
<dbReference type="InterPro" id="IPR050372">
    <property type="entry name" value="Neurexin-related_CASP"/>
</dbReference>
<evidence type="ECO:0000256" key="1">
    <source>
        <dbReference type="ARBA" id="ARBA00023157"/>
    </source>
</evidence>
<comment type="caution">
    <text evidence="7">The sequence shown here is derived from an EMBL/GenBank/DDBJ whole genome shotgun (WGS) entry which is preliminary data.</text>
</comment>
<gene>
    <name evidence="7" type="ORF">BOKJ2_LOCUS78</name>
</gene>
<proteinExistence type="predicted"/>
<dbReference type="SUPFAM" id="SSF49899">
    <property type="entry name" value="Concanavalin A-like lectins/glucanases"/>
    <property type="match status" value="3"/>
</dbReference>
<dbReference type="Gene3D" id="2.60.120.200">
    <property type="match status" value="3"/>
</dbReference>
<keyword evidence="4" id="KW-1133">Transmembrane helix</keyword>
<dbReference type="PROSITE" id="PS01186">
    <property type="entry name" value="EGF_2"/>
    <property type="match status" value="1"/>
</dbReference>
<feature type="disulfide bond" evidence="2">
    <location>
        <begin position="243"/>
        <end position="252"/>
    </location>
</feature>
<evidence type="ECO:0000313" key="7">
    <source>
        <dbReference type="EMBL" id="CAD5205394.1"/>
    </source>
</evidence>
<dbReference type="PROSITE" id="PS50025">
    <property type="entry name" value="LAM_G_DOMAIN"/>
    <property type="match status" value="3"/>
</dbReference>
<keyword evidence="8" id="KW-1185">Reference proteome</keyword>
<accession>A0A811JQ15</accession>
<dbReference type="SMART" id="SM00282">
    <property type="entry name" value="LamG"/>
    <property type="match status" value="3"/>
</dbReference>
<feature type="domain" description="EGF-like" evidence="6">
    <location>
        <begin position="212"/>
        <end position="253"/>
    </location>
</feature>
<dbReference type="Gene3D" id="2.60.120.1000">
    <property type="match status" value="1"/>
</dbReference>
<sequence length="1299" mass="145941">MAETIKFALTKEENIFELSPMLWNISTSPFLRVNVSFMTTSRTGRILTILARSPDDVLRNVFVGTIQVQDEHLGLRIIDAKERPLVQYESKDTISIDGTDNEMTFLWNLTSNAFTIDGATGTVNVNSVLDFEVLQVHLSIGDYGTSEALYSEGSITIDGLDDMEDTISDGNGTFEDSSYMDKLTKLLQASNISAAEIMDKIKNIEEKTNKRLRQLCTAHEKSQCVNAENCKRNSDKATFNCICKYGYGGTYCQFSLFPRTCHEAIDMNNKTAGVMEIDLDGAGVMPATFVNCTEKGETIVETNVPKDVVIRSAEDKGSKYFPVMYSLFSYQQLELLKDISSHCVQEVSYSCSGAPLRFDKNATWFESVGYDFQIRSLGSEGRYFGCDCSKANLCKTCYCDNITLNSKDTGRFLNEKAGISKIYSKTIHPTYGQGLFNLGPLVCSGHRGHSSTFSFTFTSKNAYVEIGYRENVRYLQLEFRTAMYNIEKLISGYDDRHGNFTISLQNGHKVKFEYYKGTKSATNVSMVLEAPLKLNDLKWHRVVVEVVKEEVRLAVDEYNEYQLAKDFIALSMAVYVGGYKGSGIVGCVRNVMINQQLEAPGFETGGVKYGCVNSCENTTCPEQMKCVEDFVNSSGHCECKDSLTQYGERCEFDINVDSEISFHDANSAFLQYVNDELPSNPLTSNLVLSFRTDQRKALLLYAHDQFDNFIQIHLQSEYRLVLTISNESEVKSCEVMASYSNDFSKMRWIQLSVKQRPDSIIFEADGSICEIKGQHILSQRPILNFTGDTENMIYLPHSPVPIIAVHRYLTLFIGGVPRMTNSKERRFRGVRRAYYDSQLPSLMGCVRGVAFPDKNKGKNQLNTKIGGFKKENSELIQMGCSNACDLIKCQNGGFCAIEWHQTLRSSLTKVGCNCGRTSFLGQDCSRDYGLRFDGQTSLGYDVSKGMGNIKDDSLEQRISFAFNTKNARKLRAEQRLMTFSFMKDRLFQITLCKNGSLLFGYRSDGSVATTISGNFSDGTRHFIQLHFDTFRPVEILVDGQVTELEIDSDLNELEEVWMGSATPEELEKATRATTQKFEGCVSNLLLTFYGENTVSLTPTKDYLDWTLNDKDDFYLHPEGVRAITPAQCGEFEKPGKLPVEQIHIQLPVWDAPFEPIYFNTTVTIVPHTTIKYDWLIIAVAVLFIFFATALILGVSYLFFVARAPKKGQKGIKNCSHNFMSTTDQRKSQTPLLSESPTTLADHDLASDTYSDISDRLRLESPNPRPLSTFRSLNSNDLIQQSSLPIIGEAAEEISYADGE</sequence>
<feature type="compositionally biased region" description="Polar residues" evidence="3">
    <location>
        <begin position="1214"/>
        <end position="1235"/>
    </location>
</feature>
<keyword evidence="2" id="KW-0245">EGF-like domain</keyword>
<dbReference type="CDD" id="cd11304">
    <property type="entry name" value="Cadherin_repeat"/>
    <property type="match status" value="1"/>
</dbReference>
<dbReference type="InterPro" id="IPR013320">
    <property type="entry name" value="ConA-like_dom_sf"/>
</dbReference>
<dbReference type="PROSITE" id="PS50026">
    <property type="entry name" value="EGF_3"/>
    <property type="match status" value="1"/>
</dbReference>
<dbReference type="EMBL" id="CAJFCW020000001">
    <property type="protein sequence ID" value="CAG9077133.1"/>
    <property type="molecule type" value="Genomic_DNA"/>
</dbReference>
<dbReference type="PANTHER" id="PTHR15036:SF94">
    <property type="entry name" value="INTESTINAL NEUREXIN-LIKE"/>
    <property type="match status" value="1"/>
</dbReference>
<feature type="region of interest" description="Disordered" evidence="3">
    <location>
        <begin position="1208"/>
        <end position="1235"/>
    </location>
</feature>
<reference evidence="7" key="1">
    <citation type="submission" date="2020-09" db="EMBL/GenBank/DDBJ databases">
        <authorList>
            <person name="Kikuchi T."/>
        </authorList>
    </citation>
    <scope>NUCLEOTIDE SEQUENCE</scope>
    <source>
        <strain evidence="7">SH1</strain>
    </source>
</reference>
<evidence type="ECO:0000256" key="3">
    <source>
        <dbReference type="SAM" id="MobiDB-lite"/>
    </source>
</evidence>
<feature type="domain" description="Laminin G" evidence="5">
    <location>
        <begin position="659"/>
        <end position="880"/>
    </location>
</feature>
<dbReference type="PROSITE" id="PS00022">
    <property type="entry name" value="EGF_1"/>
    <property type="match status" value="1"/>
</dbReference>
<dbReference type="Pfam" id="PF02210">
    <property type="entry name" value="Laminin_G_2"/>
    <property type="match status" value="3"/>
</dbReference>
<keyword evidence="1 2" id="KW-1015">Disulfide bond</keyword>
<evidence type="ECO:0000256" key="4">
    <source>
        <dbReference type="SAM" id="Phobius"/>
    </source>
</evidence>
<feature type="transmembrane region" description="Helical" evidence="4">
    <location>
        <begin position="1174"/>
        <end position="1199"/>
    </location>
</feature>
<keyword evidence="4" id="KW-0472">Membrane</keyword>
<dbReference type="CDD" id="cd00110">
    <property type="entry name" value="LamG"/>
    <property type="match status" value="2"/>
</dbReference>
<evidence type="ECO:0000256" key="2">
    <source>
        <dbReference type="PROSITE-ProRule" id="PRU00076"/>
    </source>
</evidence>
<dbReference type="Proteomes" id="UP000783686">
    <property type="component" value="Unassembled WGS sequence"/>
</dbReference>
<dbReference type="OrthoDB" id="5989513at2759"/>
<organism evidence="7 8">
    <name type="scientific">Bursaphelenchus okinawaensis</name>
    <dbReference type="NCBI Taxonomy" id="465554"/>
    <lineage>
        <taxon>Eukaryota</taxon>
        <taxon>Metazoa</taxon>
        <taxon>Ecdysozoa</taxon>
        <taxon>Nematoda</taxon>
        <taxon>Chromadorea</taxon>
        <taxon>Rhabditida</taxon>
        <taxon>Tylenchina</taxon>
        <taxon>Tylenchomorpha</taxon>
        <taxon>Aphelenchoidea</taxon>
        <taxon>Aphelenchoididae</taxon>
        <taxon>Bursaphelenchus</taxon>
    </lineage>
</organism>
<dbReference type="EMBL" id="CAJFDH010000001">
    <property type="protein sequence ID" value="CAD5205394.1"/>
    <property type="molecule type" value="Genomic_DNA"/>
</dbReference>